<feature type="transmembrane region" description="Helical" evidence="1">
    <location>
        <begin position="40"/>
        <end position="58"/>
    </location>
</feature>
<evidence type="ECO:0000256" key="1">
    <source>
        <dbReference type="SAM" id="Phobius"/>
    </source>
</evidence>
<dbReference type="EMBL" id="JBBXMP010000001">
    <property type="protein sequence ID" value="KAL0072773.1"/>
    <property type="molecule type" value="Genomic_DNA"/>
</dbReference>
<protein>
    <submittedName>
        <fullName evidence="2">Uncharacterized protein</fullName>
    </submittedName>
</protein>
<organism evidence="2 3">
    <name type="scientific">Marasmius tenuissimus</name>
    <dbReference type="NCBI Taxonomy" id="585030"/>
    <lineage>
        <taxon>Eukaryota</taxon>
        <taxon>Fungi</taxon>
        <taxon>Dikarya</taxon>
        <taxon>Basidiomycota</taxon>
        <taxon>Agaricomycotina</taxon>
        <taxon>Agaricomycetes</taxon>
        <taxon>Agaricomycetidae</taxon>
        <taxon>Agaricales</taxon>
        <taxon>Marasmiineae</taxon>
        <taxon>Marasmiaceae</taxon>
        <taxon>Marasmius</taxon>
    </lineage>
</organism>
<accession>A0ABR3AGT2</accession>
<dbReference type="Proteomes" id="UP001437256">
    <property type="component" value="Unassembled WGS sequence"/>
</dbReference>
<proteinExistence type="predicted"/>
<feature type="transmembrane region" description="Helical" evidence="1">
    <location>
        <begin position="7"/>
        <end position="28"/>
    </location>
</feature>
<gene>
    <name evidence="2" type="ORF">AAF712_000536</name>
</gene>
<evidence type="ECO:0000313" key="3">
    <source>
        <dbReference type="Proteomes" id="UP001437256"/>
    </source>
</evidence>
<evidence type="ECO:0000313" key="2">
    <source>
        <dbReference type="EMBL" id="KAL0072773.1"/>
    </source>
</evidence>
<name>A0ABR3AGT2_9AGAR</name>
<keyword evidence="1" id="KW-0812">Transmembrane</keyword>
<keyword evidence="3" id="KW-1185">Reference proteome</keyword>
<keyword evidence="1" id="KW-1133">Transmembrane helix</keyword>
<keyword evidence="1" id="KW-0472">Membrane</keyword>
<sequence>MKNYLLVTLAFNIAVDTLITAVLGWSLLNSKSGQKQSDRVVRWIALCSINTGLLPCLNSRSFFKEKMMSPQRTPISYGSGQSRSVRPSMMFQVTTTDRTMTTGEDMEMSVVSTKSRVEDIEEIPDLDFETSTLGIGKSMRSVA</sequence>
<reference evidence="2 3" key="1">
    <citation type="submission" date="2024-05" db="EMBL/GenBank/DDBJ databases">
        <title>A draft genome resource for the thread blight pathogen Marasmius tenuissimus strain MS-2.</title>
        <authorList>
            <person name="Yulfo-Soto G.E."/>
            <person name="Baruah I.K."/>
            <person name="Amoako-Attah I."/>
            <person name="Bukari Y."/>
            <person name="Meinhardt L.W."/>
            <person name="Bailey B.A."/>
            <person name="Cohen S.P."/>
        </authorList>
    </citation>
    <scope>NUCLEOTIDE SEQUENCE [LARGE SCALE GENOMIC DNA]</scope>
    <source>
        <strain evidence="2 3">MS-2</strain>
    </source>
</reference>
<comment type="caution">
    <text evidence="2">The sequence shown here is derived from an EMBL/GenBank/DDBJ whole genome shotgun (WGS) entry which is preliminary data.</text>
</comment>